<protein>
    <submittedName>
        <fullName evidence="1">TonB-dependent receptor</fullName>
    </submittedName>
</protein>
<evidence type="ECO:0000313" key="1">
    <source>
        <dbReference type="EMBL" id="MEJ7137248.1"/>
    </source>
</evidence>
<dbReference type="EMBL" id="JAWDIE010000003">
    <property type="protein sequence ID" value="MEJ7137248.1"/>
    <property type="molecule type" value="Genomic_DNA"/>
</dbReference>
<organism evidence="1 2">
    <name type="scientific">Amphibiibacter pelophylacis</name>
    <dbReference type="NCBI Taxonomy" id="1799477"/>
    <lineage>
        <taxon>Bacteria</taxon>
        <taxon>Pseudomonadati</taxon>
        <taxon>Pseudomonadota</taxon>
        <taxon>Betaproteobacteria</taxon>
        <taxon>Burkholderiales</taxon>
        <taxon>Sphaerotilaceae</taxon>
        <taxon>Amphibiibacter</taxon>
    </lineage>
</organism>
<proteinExistence type="predicted"/>
<accession>A0ACC6NZ39</accession>
<gene>
    <name evidence="1" type="ORF">RV045_02235</name>
</gene>
<reference evidence="1" key="1">
    <citation type="submission" date="2023-10" db="EMBL/GenBank/DDBJ databases">
        <title>Amphibacter perezi, gen. nov., sp. nov. a novel taxa of the family Comamonadaceae, class Betaproteobacteria isolated from the skin microbiota of Pelophylax perezi from different populations.</title>
        <authorList>
            <person name="Costa S."/>
            <person name="Proenca D.N."/>
            <person name="Lopes I."/>
            <person name="Morais P.V."/>
        </authorList>
    </citation>
    <scope>NUCLEOTIDE SEQUENCE</scope>
    <source>
        <strain evidence="1">SL12-8</strain>
    </source>
</reference>
<name>A0ACC6NZ39_9BURK</name>
<dbReference type="Proteomes" id="UP001364695">
    <property type="component" value="Unassembled WGS sequence"/>
</dbReference>
<keyword evidence="2" id="KW-1185">Reference proteome</keyword>
<sequence length="623" mass="66884">MTLRSPLRARRLLAALAPLASVSPLLIPLAAHAQTAPQPALDAVVVTASRTPQAVSSVLADLSVVDRDEIVRSGATNVADVLARLPGFEASRNGGPGSTTSVFLRGGETRHTAVYIDGVRVDSQSTGGATWEQIPVDQIERIEVVRGPVAAVYGSDAVAGVVQLFTRRGRGPAQPSASVTLGAYGTAQVQAGVSGSSGALDYSLSASHGRSDGFDAKTADATGHNPDRDGWTRSSLQGRLGYQINDQHRVDATLLASRLVSGYDSGTSSADDENRHSLISGSLAWQGRWNADATTRLRLGETRSRYETRPDFYGTRTTLRNITLQHEQRLGDQRVNLILERREDRLDNPATDYAAALRGHRHQDGIALGWRGDFGAHALQAQLRHDQDSEFGGQNTGSLAWGWAFQPNWRVTASAATSFRAPTLYQRFSQYGNAALVPETGRNLEAGLRWSDAGSGASLTAWRNAVSNLISFGDPGPCADDYGCYVNAGRAVLRGVNLAGNTRIGPVALRGSIDWHDPRNTVTDTVLPRRARRLATLGADTQLAGWQLGAEVQAAGLRYDDAANTRRLGGYALVNLTARRALTPQLELLLRVDNLADKNYAVARTYATARRSVQASLRWAPKT</sequence>
<comment type="caution">
    <text evidence="1">The sequence shown here is derived from an EMBL/GenBank/DDBJ whole genome shotgun (WGS) entry which is preliminary data.</text>
</comment>
<keyword evidence="1" id="KW-0675">Receptor</keyword>
<evidence type="ECO:0000313" key="2">
    <source>
        <dbReference type="Proteomes" id="UP001364695"/>
    </source>
</evidence>